<protein>
    <recommendedName>
        <fullName evidence="7">Probable cytosol aminopeptidase</fullName>
    </recommendedName>
    <alternativeName>
        <fullName evidence="8">Leucine aminopeptidase</fullName>
    </alternativeName>
    <alternativeName>
        <fullName evidence="5">Leucyl aminopeptidase</fullName>
    </alternativeName>
</protein>
<comment type="similarity">
    <text evidence="1">Belongs to the peptidase M17 family.</text>
</comment>
<dbReference type="CDD" id="cd00433">
    <property type="entry name" value="Peptidase_M17"/>
    <property type="match status" value="1"/>
</dbReference>
<comment type="function">
    <text evidence="6">Presumably involved in the processing and regular turnover of intracellular proteins. Catalyzes the removal of unsubstituted N-terminal amino acids from various peptides.</text>
</comment>
<organism evidence="10 11">
    <name type="scientific">Mesomycoplasma hyorhinis SK76</name>
    <dbReference type="NCBI Taxonomy" id="1118964"/>
    <lineage>
        <taxon>Bacteria</taxon>
        <taxon>Bacillati</taxon>
        <taxon>Mycoplasmatota</taxon>
        <taxon>Mycoplasmoidales</taxon>
        <taxon>Metamycoplasmataceae</taxon>
        <taxon>Mesomycoplasma</taxon>
    </lineage>
</organism>
<accession>A0AAI8FDN3</accession>
<dbReference type="GeneID" id="93248179"/>
<evidence type="ECO:0000313" key="11">
    <source>
        <dbReference type="Proteomes" id="UP000009399"/>
    </source>
</evidence>
<dbReference type="InterPro" id="IPR011356">
    <property type="entry name" value="Leucine_aapep/pepB"/>
</dbReference>
<evidence type="ECO:0000256" key="4">
    <source>
        <dbReference type="ARBA" id="ARBA00022801"/>
    </source>
</evidence>
<evidence type="ECO:0000256" key="5">
    <source>
        <dbReference type="ARBA" id="ARBA00033172"/>
    </source>
</evidence>
<evidence type="ECO:0000256" key="7">
    <source>
        <dbReference type="ARBA" id="ARBA00050021"/>
    </source>
</evidence>
<dbReference type="GO" id="GO:0070006">
    <property type="term" value="F:metalloaminopeptidase activity"/>
    <property type="evidence" value="ECO:0007669"/>
    <property type="project" value="InterPro"/>
</dbReference>
<dbReference type="SUPFAM" id="SSF53187">
    <property type="entry name" value="Zn-dependent exopeptidases"/>
    <property type="match status" value="1"/>
</dbReference>
<evidence type="ECO:0000256" key="1">
    <source>
        <dbReference type="ARBA" id="ARBA00009528"/>
    </source>
</evidence>
<dbReference type="InterPro" id="IPR000819">
    <property type="entry name" value="Peptidase_M17_C"/>
</dbReference>
<evidence type="ECO:0000313" key="10">
    <source>
        <dbReference type="EMBL" id="AFX73968.1"/>
    </source>
</evidence>
<reference evidence="10 11" key="1">
    <citation type="journal article" date="2013" name="Genome Announc.">
        <title>Complete Genome Sequence of Mycoplasma hyorhinis Strain SK76.</title>
        <authorList>
            <person name="Goodison S."/>
            <person name="Urquidi V."/>
            <person name="Kumar D."/>
            <person name="Reyes L."/>
            <person name="Rosser C.J."/>
        </authorList>
    </citation>
    <scope>NUCLEOTIDE SEQUENCE [LARGE SCALE GENOMIC DNA]</scope>
    <source>
        <strain evidence="10 11">SK76</strain>
    </source>
</reference>
<keyword evidence="4" id="KW-0378">Hydrolase</keyword>
<dbReference type="GO" id="GO:0030145">
    <property type="term" value="F:manganese ion binding"/>
    <property type="evidence" value="ECO:0007669"/>
    <property type="project" value="InterPro"/>
</dbReference>
<name>A0AAI8FDN3_MESHY</name>
<dbReference type="AlphaFoldDB" id="A0AAI8FDN3"/>
<feature type="domain" description="Cytosol aminopeptidase" evidence="9">
    <location>
        <begin position="311"/>
        <end position="318"/>
    </location>
</feature>
<dbReference type="PANTHER" id="PTHR11963:SF23">
    <property type="entry name" value="CYTOSOL AMINOPEPTIDASE"/>
    <property type="match status" value="1"/>
</dbReference>
<dbReference type="EMBL" id="CP003914">
    <property type="protein sequence ID" value="AFX73968.1"/>
    <property type="molecule type" value="Genomic_DNA"/>
</dbReference>
<evidence type="ECO:0000256" key="6">
    <source>
        <dbReference type="ARBA" id="ARBA00049972"/>
    </source>
</evidence>
<evidence type="ECO:0000256" key="8">
    <source>
        <dbReference type="ARBA" id="ARBA00050061"/>
    </source>
</evidence>
<dbReference type="Proteomes" id="UP000009399">
    <property type="component" value="Chromosome"/>
</dbReference>
<dbReference type="KEGG" id="mhs:MOS_036"/>
<dbReference type="GO" id="GO:0006508">
    <property type="term" value="P:proteolysis"/>
    <property type="evidence" value="ECO:0007669"/>
    <property type="project" value="UniProtKB-KW"/>
</dbReference>
<dbReference type="PRINTS" id="PR00481">
    <property type="entry name" value="LAMNOPPTDASE"/>
</dbReference>
<dbReference type="Gene3D" id="3.40.630.10">
    <property type="entry name" value="Zn peptidases"/>
    <property type="match status" value="1"/>
</dbReference>
<evidence type="ECO:0000256" key="2">
    <source>
        <dbReference type="ARBA" id="ARBA00022438"/>
    </source>
</evidence>
<keyword evidence="2 10" id="KW-0031">Aminopeptidase</keyword>
<keyword evidence="3" id="KW-0645">Protease</keyword>
<dbReference type="PANTHER" id="PTHR11963">
    <property type="entry name" value="LEUCINE AMINOPEPTIDASE-RELATED"/>
    <property type="match status" value="1"/>
</dbReference>
<sequence length="458" mass="51063">MIKYSQMFSENSLVLRPAFNTNEREFLQKEKFATTEFLTEREVLLYLDEAKELSLEEMKKIASLLAKYPRELEVDLDAFFEFLSAKAQREFVEKLVDRYIYLNADVYSQRSDKEKTRAKIKDLTLVSSRLEDFQDFINKAETIANAVNFARLFQNTPPNICNSEFLADKIVEKLSTNANLKIRVLGKTQIQNLGMNLLLAVNKGSVYQPRLVTVEYNGNPDSEEKIALVGKGITFDSGGYNIKTGMFMRGMKYDMSGAIIAASAIDTIVKFSPKVNVVAVLPLTDNRVNGDANLPDNVWKSMNGKSVEITNTDAEGRLILGDALTYAIRELKANKLFTIATLTGAMSIALGSTFTGTFATDDSFWKEFRKAAELADELVWRMPLHAEFAKGNNSSPVADIVNADYSGKAGSSSAAMFVAEFRENLPLIHLDIAGTANVDKNPTGVMVKTLVEFILHHK</sequence>
<evidence type="ECO:0000256" key="3">
    <source>
        <dbReference type="ARBA" id="ARBA00022670"/>
    </source>
</evidence>
<dbReference type="PROSITE" id="PS00631">
    <property type="entry name" value="CYTOSOL_AP"/>
    <property type="match status" value="1"/>
</dbReference>
<dbReference type="Pfam" id="PF00883">
    <property type="entry name" value="Peptidase_M17"/>
    <property type="match status" value="1"/>
</dbReference>
<dbReference type="RefSeq" id="WP_015083981.1">
    <property type="nucleotide sequence ID" value="NC_019552.1"/>
</dbReference>
<gene>
    <name evidence="10" type="primary">pepA</name>
    <name evidence="10" type="ORF">MOS_036</name>
</gene>
<dbReference type="GO" id="GO:0005737">
    <property type="term" value="C:cytoplasm"/>
    <property type="evidence" value="ECO:0007669"/>
    <property type="project" value="InterPro"/>
</dbReference>
<evidence type="ECO:0000259" key="9">
    <source>
        <dbReference type="PROSITE" id="PS00631"/>
    </source>
</evidence>
<proteinExistence type="inferred from homology"/>